<accession>A0A9J5W750</accession>
<reference evidence="1 2" key="1">
    <citation type="submission" date="2020-09" db="EMBL/GenBank/DDBJ databases">
        <title>De no assembly of potato wild relative species, Solanum commersonii.</title>
        <authorList>
            <person name="Cho K."/>
        </authorList>
    </citation>
    <scope>NUCLEOTIDE SEQUENCE [LARGE SCALE GENOMIC DNA]</scope>
    <source>
        <strain evidence="1">LZ3.2</strain>
        <tissue evidence="1">Leaf</tissue>
    </source>
</reference>
<keyword evidence="2" id="KW-1185">Reference proteome</keyword>
<proteinExistence type="predicted"/>
<name>A0A9J5W750_SOLCO</name>
<organism evidence="1 2">
    <name type="scientific">Solanum commersonii</name>
    <name type="common">Commerson's wild potato</name>
    <name type="synonym">Commerson's nightshade</name>
    <dbReference type="NCBI Taxonomy" id="4109"/>
    <lineage>
        <taxon>Eukaryota</taxon>
        <taxon>Viridiplantae</taxon>
        <taxon>Streptophyta</taxon>
        <taxon>Embryophyta</taxon>
        <taxon>Tracheophyta</taxon>
        <taxon>Spermatophyta</taxon>
        <taxon>Magnoliopsida</taxon>
        <taxon>eudicotyledons</taxon>
        <taxon>Gunneridae</taxon>
        <taxon>Pentapetalae</taxon>
        <taxon>asterids</taxon>
        <taxon>lamiids</taxon>
        <taxon>Solanales</taxon>
        <taxon>Solanaceae</taxon>
        <taxon>Solanoideae</taxon>
        <taxon>Solaneae</taxon>
        <taxon>Solanum</taxon>
    </lineage>
</organism>
<gene>
    <name evidence="1" type="ORF">H5410_061071</name>
</gene>
<dbReference type="Proteomes" id="UP000824120">
    <property type="component" value="Chromosome 12"/>
</dbReference>
<dbReference type="EMBL" id="JACXVP010000012">
    <property type="protein sequence ID" value="KAG5571305.1"/>
    <property type="molecule type" value="Genomic_DNA"/>
</dbReference>
<protein>
    <submittedName>
        <fullName evidence="1">Uncharacterized protein</fullName>
    </submittedName>
</protein>
<evidence type="ECO:0000313" key="2">
    <source>
        <dbReference type="Proteomes" id="UP000824120"/>
    </source>
</evidence>
<dbReference type="AlphaFoldDB" id="A0A9J5W750"/>
<comment type="caution">
    <text evidence="1">The sequence shown here is derived from an EMBL/GenBank/DDBJ whole genome shotgun (WGS) entry which is preliminary data.</text>
</comment>
<evidence type="ECO:0000313" key="1">
    <source>
        <dbReference type="EMBL" id="KAG5571305.1"/>
    </source>
</evidence>
<sequence>MPTKRTKGMTGAQNIIGITFRRVTFLQKRKAGSWSLGVFCATRRGKQITISSCIVSLMLKFGTCFSKSQACTRQCQNKHKIC</sequence>